<gene>
    <name evidence="2" type="ORF">HHI36_009901</name>
</gene>
<dbReference type="EMBL" id="JABFTP020000001">
    <property type="protein sequence ID" value="KAL3265698.1"/>
    <property type="molecule type" value="Genomic_DNA"/>
</dbReference>
<keyword evidence="3" id="KW-1185">Reference proteome</keyword>
<evidence type="ECO:0000313" key="2">
    <source>
        <dbReference type="EMBL" id="KAL3265698.1"/>
    </source>
</evidence>
<dbReference type="AlphaFoldDB" id="A0ABD2MH84"/>
<evidence type="ECO:0000313" key="3">
    <source>
        <dbReference type="Proteomes" id="UP001516400"/>
    </source>
</evidence>
<evidence type="ECO:0000256" key="1">
    <source>
        <dbReference type="SAM" id="MobiDB-lite"/>
    </source>
</evidence>
<comment type="caution">
    <text evidence="2">The sequence shown here is derived from an EMBL/GenBank/DDBJ whole genome shotgun (WGS) entry which is preliminary data.</text>
</comment>
<sequence>MNAFVNGLRDQDDGAAPHLKKTTHCLRRFSFGVRSCQTDGQRSKSEFSQSDTSRRRLMGRQVGEDCPKTNCQERTTLLELWTTSAVGKLKPANEKGHYNIVSNSVIVNEFIDGSLKSLLLDTAATKTIIKPGTVN</sequence>
<feature type="compositionally biased region" description="Polar residues" evidence="1">
    <location>
        <begin position="37"/>
        <end position="51"/>
    </location>
</feature>
<dbReference type="Proteomes" id="UP001516400">
    <property type="component" value="Unassembled WGS sequence"/>
</dbReference>
<name>A0ABD2MH84_9CUCU</name>
<feature type="region of interest" description="Disordered" evidence="1">
    <location>
        <begin position="37"/>
        <end position="65"/>
    </location>
</feature>
<organism evidence="2 3">
    <name type="scientific">Cryptolaemus montrouzieri</name>
    <dbReference type="NCBI Taxonomy" id="559131"/>
    <lineage>
        <taxon>Eukaryota</taxon>
        <taxon>Metazoa</taxon>
        <taxon>Ecdysozoa</taxon>
        <taxon>Arthropoda</taxon>
        <taxon>Hexapoda</taxon>
        <taxon>Insecta</taxon>
        <taxon>Pterygota</taxon>
        <taxon>Neoptera</taxon>
        <taxon>Endopterygota</taxon>
        <taxon>Coleoptera</taxon>
        <taxon>Polyphaga</taxon>
        <taxon>Cucujiformia</taxon>
        <taxon>Coccinelloidea</taxon>
        <taxon>Coccinellidae</taxon>
        <taxon>Scymninae</taxon>
        <taxon>Scymnini</taxon>
        <taxon>Cryptolaemus</taxon>
    </lineage>
</organism>
<proteinExistence type="predicted"/>
<protein>
    <submittedName>
        <fullName evidence="2">Uncharacterized protein</fullName>
    </submittedName>
</protein>
<accession>A0ABD2MH84</accession>
<reference evidence="2 3" key="1">
    <citation type="journal article" date="2021" name="BMC Biol.">
        <title>Horizontally acquired antibacterial genes associated with adaptive radiation of ladybird beetles.</title>
        <authorList>
            <person name="Li H.S."/>
            <person name="Tang X.F."/>
            <person name="Huang Y.H."/>
            <person name="Xu Z.Y."/>
            <person name="Chen M.L."/>
            <person name="Du X.Y."/>
            <person name="Qiu B.Y."/>
            <person name="Chen P.T."/>
            <person name="Zhang W."/>
            <person name="Slipinski A."/>
            <person name="Escalona H.E."/>
            <person name="Waterhouse R.M."/>
            <person name="Zwick A."/>
            <person name="Pang H."/>
        </authorList>
    </citation>
    <scope>NUCLEOTIDE SEQUENCE [LARGE SCALE GENOMIC DNA]</scope>
    <source>
        <strain evidence="2">SYSU2018</strain>
    </source>
</reference>